<evidence type="ECO:0000256" key="6">
    <source>
        <dbReference type="ARBA" id="ARBA00023136"/>
    </source>
</evidence>
<feature type="transmembrane region" description="Helical" evidence="9">
    <location>
        <begin position="240"/>
        <end position="261"/>
    </location>
</feature>
<keyword evidence="4 9" id="KW-0812">Transmembrane</keyword>
<keyword evidence="5 9" id="KW-1133">Transmembrane helix</keyword>
<evidence type="ECO:0000256" key="2">
    <source>
        <dbReference type="ARBA" id="ARBA00008685"/>
    </source>
</evidence>
<keyword evidence="6 9" id="KW-0472">Membrane</keyword>
<evidence type="ECO:0000256" key="5">
    <source>
        <dbReference type="ARBA" id="ARBA00022989"/>
    </source>
</evidence>
<evidence type="ECO:0000256" key="4">
    <source>
        <dbReference type="ARBA" id="ARBA00022692"/>
    </source>
</evidence>
<keyword evidence="12" id="KW-1185">Reference proteome</keyword>
<evidence type="ECO:0000256" key="8">
    <source>
        <dbReference type="ARBA" id="ARBA00023180"/>
    </source>
</evidence>
<dbReference type="GO" id="GO:0050906">
    <property type="term" value="P:detection of stimulus involved in sensory perception"/>
    <property type="evidence" value="ECO:0007669"/>
    <property type="project" value="UniProtKB-ARBA"/>
</dbReference>
<organism evidence="11 12">
    <name type="scientific">Allacma fusca</name>
    <dbReference type="NCBI Taxonomy" id="39272"/>
    <lineage>
        <taxon>Eukaryota</taxon>
        <taxon>Metazoa</taxon>
        <taxon>Ecdysozoa</taxon>
        <taxon>Arthropoda</taxon>
        <taxon>Hexapoda</taxon>
        <taxon>Collembola</taxon>
        <taxon>Symphypleona</taxon>
        <taxon>Sminthuridae</taxon>
        <taxon>Allacma</taxon>
    </lineage>
</organism>
<keyword evidence="8" id="KW-0325">Glycoprotein</keyword>
<dbReference type="InterPro" id="IPR001320">
    <property type="entry name" value="Iontro_rcpt_C"/>
</dbReference>
<dbReference type="Proteomes" id="UP000708208">
    <property type="component" value="Unassembled WGS sequence"/>
</dbReference>
<evidence type="ECO:0000256" key="9">
    <source>
        <dbReference type="SAM" id="Phobius"/>
    </source>
</evidence>
<feature type="non-terminal residue" evidence="11">
    <location>
        <position position="1"/>
    </location>
</feature>
<gene>
    <name evidence="11" type="ORF">AFUS01_LOCUS40620</name>
</gene>
<evidence type="ECO:0000256" key="1">
    <source>
        <dbReference type="ARBA" id="ARBA00004651"/>
    </source>
</evidence>
<accession>A0A8J2LDD9</accession>
<dbReference type="PANTHER" id="PTHR42643:SF24">
    <property type="entry name" value="IONOTROPIC RECEPTOR 60A"/>
    <property type="match status" value="1"/>
</dbReference>
<evidence type="ECO:0000259" key="10">
    <source>
        <dbReference type="Pfam" id="PF00060"/>
    </source>
</evidence>
<feature type="transmembrane region" description="Helical" evidence="9">
    <location>
        <begin position="499"/>
        <end position="517"/>
    </location>
</feature>
<keyword evidence="3" id="KW-1003">Cell membrane</keyword>
<keyword evidence="7" id="KW-0675">Receptor</keyword>
<evidence type="ECO:0000313" key="11">
    <source>
        <dbReference type="EMBL" id="CAG7830844.1"/>
    </source>
</evidence>
<dbReference type="OrthoDB" id="6117597at2759"/>
<evidence type="ECO:0000256" key="7">
    <source>
        <dbReference type="ARBA" id="ARBA00023170"/>
    </source>
</evidence>
<evidence type="ECO:0000256" key="3">
    <source>
        <dbReference type="ARBA" id="ARBA00022475"/>
    </source>
</evidence>
<proteinExistence type="inferred from homology"/>
<sequence>ILVEAYKLQAFYRRYKIVLFVLNGQKVGVTMPELKIHLRDLSLNASANHTQYLYPTSMDNFYVAFGENKSNYILYEVFSLGRRNSPSFTFNQITLENMRETSFRTNMQQATLSVAIVDIQEKELQSKFNPETNTTVLISGLSQDIISFLQDSLNFTMKITNYHKAFWIDPITNVSYRKVDRVLNDETDDIFILKSSFYVKRAKSFTLMVPHNTQALYAFFRQPNIGSDLNLIWHSFTLEVWITLAIILALLAICKAFLVYVQSVVMKISKMSDTNISDCFLWAMALLTQRGWSDESNTISLRIVFLTTSVMGLICYVAFSANLISVLSIVTVPIKTFAALLDTDIRIAADVESSVARNTILGDEKDLEFGNARKLRQKHEKFCTMSEGGELILNGPFAFIAYNEFKVVLIKEYHQTGDDFCRKIASLPVQTLPFQSGMLGTKNFPYKEMFYQKIILLHESGLLYRFQKHFNSDSSNVNCRIAEQLNRNVRSLEYHDVSTAYFIFSAGVFTSIIIYSIERLMSRIKYLMAGENRRRAYLLCNYQ</sequence>
<comment type="caution">
    <text evidence="11">The sequence shown here is derived from an EMBL/GenBank/DDBJ whole genome shotgun (WGS) entry which is preliminary data.</text>
</comment>
<dbReference type="InterPro" id="IPR052192">
    <property type="entry name" value="Insect_Ionotropic_Sensory_Rcpt"/>
</dbReference>
<reference evidence="11" key="1">
    <citation type="submission" date="2021-06" db="EMBL/GenBank/DDBJ databases">
        <authorList>
            <person name="Hodson N. C."/>
            <person name="Mongue J. A."/>
            <person name="Jaron S. K."/>
        </authorList>
    </citation>
    <scope>NUCLEOTIDE SEQUENCE</scope>
</reference>
<dbReference type="EMBL" id="CAJVCH010557856">
    <property type="protein sequence ID" value="CAG7830844.1"/>
    <property type="molecule type" value="Genomic_DNA"/>
</dbReference>
<evidence type="ECO:0000313" key="12">
    <source>
        <dbReference type="Proteomes" id="UP000708208"/>
    </source>
</evidence>
<feature type="domain" description="Ionotropic glutamate receptor C-terminal" evidence="10">
    <location>
        <begin position="238"/>
        <end position="507"/>
    </location>
</feature>
<name>A0A8J2LDD9_9HEXA</name>
<comment type="subcellular location">
    <subcellularLocation>
        <location evidence="1">Cell membrane</location>
        <topology evidence="1">Multi-pass membrane protein</topology>
    </subcellularLocation>
</comment>
<dbReference type="GO" id="GO:0015276">
    <property type="term" value="F:ligand-gated monoatomic ion channel activity"/>
    <property type="evidence" value="ECO:0007669"/>
    <property type="project" value="InterPro"/>
</dbReference>
<dbReference type="Pfam" id="PF00060">
    <property type="entry name" value="Lig_chan"/>
    <property type="match status" value="1"/>
</dbReference>
<dbReference type="GO" id="GO:0005886">
    <property type="term" value="C:plasma membrane"/>
    <property type="evidence" value="ECO:0007669"/>
    <property type="project" value="UniProtKB-SubCell"/>
</dbReference>
<dbReference type="PANTHER" id="PTHR42643">
    <property type="entry name" value="IONOTROPIC RECEPTOR 20A-RELATED"/>
    <property type="match status" value="1"/>
</dbReference>
<protein>
    <recommendedName>
        <fullName evidence="10">Ionotropic glutamate receptor C-terminal domain-containing protein</fullName>
    </recommendedName>
</protein>
<dbReference type="AlphaFoldDB" id="A0A8J2LDD9"/>
<comment type="similarity">
    <text evidence="2">Belongs to the glutamate-gated ion channel (TC 1.A.10.1) family.</text>
</comment>